<name>A0ABP0EEI3_9ASCO</name>
<sequence length="348" mass="40615">MVDIASIPNTSVDRDVVYYHVVIKLPLRATTVLKRYSDFSILIQKLSKDLGINIKDFPYQIPGKSSKWFTSKDVIIQERKEGFIKFLNEIIQDKDLQNHPLIHSFLELPVNFEFTASVFNNPQNGTTSKNIHDLQISDVRQLDTIKWLELSRKFKFHIQDLIESYESKGASISSKVSTREKINKIVRPNLLKLEEALNYNIQRKQIDQLERNKRQSIMKEIHFELTRLTQMLESSSTSKRDDLFNNNNNSTRRIFGGNNLQNNDTAQETNDTLPLNNTELLQQQVQVHKLQDQELEQLRKIIQRQKQIGEVINIEVEEQNELLDQFNEDVEKSADKLRNARGRARKIG</sequence>
<proteinExistence type="predicted"/>
<feature type="domain" description="PX" evidence="3">
    <location>
        <begin position="1"/>
        <end position="113"/>
    </location>
</feature>
<reference evidence="4 5" key="1">
    <citation type="submission" date="2024-01" db="EMBL/GenBank/DDBJ databases">
        <authorList>
            <consortium name="Genoscope - CEA"/>
            <person name="William W."/>
        </authorList>
    </citation>
    <scope>NUCLEOTIDE SEQUENCE [LARGE SCALE GENOMIC DNA]</scope>
    <source>
        <strain evidence="4 5">29B2s-10</strain>
    </source>
</reference>
<evidence type="ECO:0000259" key="3">
    <source>
        <dbReference type="PROSITE" id="PS50195"/>
    </source>
</evidence>
<protein>
    <submittedName>
        <fullName evidence="4">Vacuolar morphogenesis protein 7</fullName>
    </submittedName>
</protein>
<dbReference type="Pfam" id="PF00787">
    <property type="entry name" value="PX"/>
    <property type="match status" value="1"/>
</dbReference>
<dbReference type="SUPFAM" id="SSF58038">
    <property type="entry name" value="SNARE fusion complex"/>
    <property type="match status" value="1"/>
</dbReference>
<keyword evidence="5" id="KW-1185">Reference proteome</keyword>
<feature type="coiled-coil region" evidence="1">
    <location>
        <begin position="316"/>
        <end position="343"/>
    </location>
</feature>
<dbReference type="InterPro" id="IPR036871">
    <property type="entry name" value="PX_dom_sf"/>
</dbReference>
<accession>A0ABP0EEI3</accession>
<dbReference type="InterPro" id="IPR001683">
    <property type="entry name" value="PX_dom"/>
</dbReference>
<evidence type="ECO:0000313" key="5">
    <source>
        <dbReference type="Proteomes" id="UP001497600"/>
    </source>
</evidence>
<feature type="domain" description="T-SNARE coiled-coil homology" evidence="2">
    <location>
        <begin position="285"/>
        <end position="347"/>
    </location>
</feature>
<dbReference type="SMART" id="SM00397">
    <property type="entry name" value="t_SNARE"/>
    <property type="match status" value="1"/>
</dbReference>
<dbReference type="SUPFAM" id="SSF64268">
    <property type="entry name" value="PX domain"/>
    <property type="match status" value="1"/>
</dbReference>
<evidence type="ECO:0000313" key="4">
    <source>
        <dbReference type="EMBL" id="CAK7902528.1"/>
    </source>
</evidence>
<organism evidence="4 5">
    <name type="scientific">[Candida] anglica</name>
    <dbReference type="NCBI Taxonomy" id="148631"/>
    <lineage>
        <taxon>Eukaryota</taxon>
        <taxon>Fungi</taxon>
        <taxon>Dikarya</taxon>
        <taxon>Ascomycota</taxon>
        <taxon>Saccharomycotina</taxon>
        <taxon>Pichiomycetes</taxon>
        <taxon>Debaryomycetaceae</taxon>
        <taxon>Kurtzmaniella</taxon>
    </lineage>
</organism>
<keyword evidence="1" id="KW-0175">Coiled coil</keyword>
<dbReference type="PROSITE" id="PS50195">
    <property type="entry name" value="PX"/>
    <property type="match status" value="1"/>
</dbReference>
<dbReference type="Gene3D" id="3.30.1520.10">
    <property type="entry name" value="Phox-like domain"/>
    <property type="match status" value="1"/>
</dbReference>
<dbReference type="Gene3D" id="1.20.5.110">
    <property type="match status" value="1"/>
</dbReference>
<dbReference type="CDD" id="cd15858">
    <property type="entry name" value="SNARE_VAM7"/>
    <property type="match status" value="1"/>
</dbReference>
<gene>
    <name evidence="4" type="primary">VAM7</name>
    <name evidence="4" type="ORF">CAAN4_D00386</name>
</gene>
<evidence type="ECO:0000259" key="2">
    <source>
        <dbReference type="PROSITE" id="PS50192"/>
    </source>
</evidence>
<dbReference type="PROSITE" id="PS50192">
    <property type="entry name" value="T_SNARE"/>
    <property type="match status" value="1"/>
</dbReference>
<dbReference type="EMBL" id="OZ004256">
    <property type="protein sequence ID" value="CAK7902528.1"/>
    <property type="molecule type" value="Genomic_DNA"/>
</dbReference>
<evidence type="ECO:0000256" key="1">
    <source>
        <dbReference type="SAM" id="Coils"/>
    </source>
</evidence>
<dbReference type="InterPro" id="IPR000727">
    <property type="entry name" value="T_SNARE_dom"/>
</dbReference>
<dbReference type="Proteomes" id="UP001497600">
    <property type="component" value="Chromosome D"/>
</dbReference>